<accession>A0ABQ7QH73</accession>
<dbReference type="Proteomes" id="UP000823941">
    <property type="component" value="Chromosome 15"/>
</dbReference>
<sequence length="159" mass="17789">MLMMNTILIPALAFHYLDKCIRYCVQPQGKAGSLMLQPAYNTMDMQTSSLESKKHRRPRCVQRWMSPPAEQLSAELWTKALDPHIDSMGPQLMESFGRQYDVAQSSVDSMVEDPEPGRTDSVIKQQESALNEPAEDDEVAEGRTSETQTCLPVRPSATG</sequence>
<reference evidence="2 3" key="1">
    <citation type="submission" date="2021-06" db="EMBL/GenBank/DDBJ databases">
        <title>A haploid diamondback moth (Plutella xylostella L.) genome assembly resolves 31 chromosomes and identifies a diamide resistance mutation.</title>
        <authorList>
            <person name="Ward C.M."/>
            <person name="Perry K.D."/>
            <person name="Baker G."/>
            <person name="Powis K."/>
            <person name="Heckel D.G."/>
            <person name="Baxter S.W."/>
        </authorList>
    </citation>
    <scope>NUCLEOTIDE SEQUENCE [LARGE SCALE GENOMIC DNA]</scope>
    <source>
        <strain evidence="2 3">LV</strain>
        <tissue evidence="2">Single pupa</tissue>
    </source>
</reference>
<dbReference type="EMBL" id="JAHIBW010000015">
    <property type="protein sequence ID" value="KAG7304539.1"/>
    <property type="molecule type" value="Genomic_DNA"/>
</dbReference>
<keyword evidence="3" id="KW-1185">Reference proteome</keyword>
<protein>
    <submittedName>
        <fullName evidence="2">Uncharacterized protein</fullName>
    </submittedName>
</protein>
<organism evidence="2 3">
    <name type="scientific">Plutella xylostella</name>
    <name type="common">Diamondback moth</name>
    <name type="synonym">Plutella maculipennis</name>
    <dbReference type="NCBI Taxonomy" id="51655"/>
    <lineage>
        <taxon>Eukaryota</taxon>
        <taxon>Metazoa</taxon>
        <taxon>Ecdysozoa</taxon>
        <taxon>Arthropoda</taxon>
        <taxon>Hexapoda</taxon>
        <taxon>Insecta</taxon>
        <taxon>Pterygota</taxon>
        <taxon>Neoptera</taxon>
        <taxon>Endopterygota</taxon>
        <taxon>Lepidoptera</taxon>
        <taxon>Glossata</taxon>
        <taxon>Ditrysia</taxon>
        <taxon>Yponomeutoidea</taxon>
        <taxon>Plutellidae</taxon>
        <taxon>Plutella</taxon>
    </lineage>
</organism>
<evidence type="ECO:0000313" key="3">
    <source>
        <dbReference type="Proteomes" id="UP000823941"/>
    </source>
</evidence>
<name>A0ABQ7QH73_PLUXY</name>
<feature type="region of interest" description="Disordered" evidence="1">
    <location>
        <begin position="105"/>
        <end position="159"/>
    </location>
</feature>
<proteinExistence type="predicted"/>
<evidence type="ECO:0000256" key="1">
    <source>
        <dbReference type="SAM" id="MobiDB-lite"/>
    </source>
</evidence>
<evidence type="ECO:0000313" key="2">
    <source>
        <dbReference type="EMBL" id="KAG7304539.1"/>
    </source>
</evidence>
<comment type="caution">
    <text evidence="2">The sequence shown here is derived from an EMBL/GenBank/DDBJ whole genome shotgun (WGS) entry which is preliminary data.</text>
</comment>
<gene>
    <name evidence="2" type="ORF">JYU34_011488</name>
</gene>